<reference evidence="2" key="1">
    <citation type="submission" date="2014-04" db="EMBL/GenBank/DDBJ databases">
        <title>Evolutionary Origins and Diversification of the Mycorrhizal Mutualists.</title>
        <authorList>
            <consortium name="DOE Joint Genome Institute"/>
            <consortium name="Mycorrhizal Genomics Consortium"/>
            <person name="Kohler A."/>
            <person name="Kuo A."/>
            <person name="Nagy L.G."/>
            <person name="Floudas D."/>
            <person name="Copeland A."/>
            <person name="Barry K.W."/>
            <person name="Cichocki N."/>
            <person name="Veneault-Fourrey C."/>
            <person name="LaButti K."/>
            <person name="Lindquist E.A."/>
            <person name="Lipzen A."/>
            <person name="Lundell T."/>
            <person name="Morin E."/>
            <person name="Murat C."/>
            <person name="Riley R."/>
            <person name="Ohm R."/>
            <person name="Sun H."/>
            <person name="Tunlid A."/>
            <person name="Henrissat B."/>
            <person name="Grigoriev I.V."/>
            <person name="Hibbett D.S."/>
            <person name="Martin F."/>
        </authorList>
    </citation>
    <scope>NUCLEOTIDE SEQUENCE [LARGE SCALE GENOMIC DNA]</scope>
    <source>
        <strain evidence="2">FD-334 SS-4</strain>
    </source>
</reference>
<evidence type="ECO:0000313" key="1">
    <source>
        <dbReference type="EMBL" id="KJA28770.1"/>
    </source>
</evidence>
<organism evidence="1 2">
    <name type="scientific">Hypholoma sublateritium (strain FD-334 SS-4)</name>
    <dbReference type="NCBI Taxonomy" id="945553"/>
    <lineage>
        <taxon>Eukaryota</taxon>
        <taxon>Fungi</taxon>
        <taxon>Dikarya</taxon>
        <taxon>Basidiomycota</taxon>
        <taxon>Agaricomycotina</taxon>
        <taxon>Agaricomycetes</taxon>
        <taxon>Agaricomycetidae</taxon>
        <taxon>Agaricales</taxon>
        <taxon>Agaricineae</taxon>
        <taxon>Strophariaceae</taxon>
        <taxon>Hypholoma</taxon>
    </lineage>
</organism>
<sequence>MHVRLDQEMSGRNCVLRTMVVSASFPLFPLTACSPVTVTLSCVHALGIGTVCPPISVSPPLICRYACADHHIHSAVTRTRSRCHTRADVHHNIGLLIVPFHRLGRASTSAPASTPRSAHSCRPAVLSLRTLPLSRLRRRPCPLAPAVLPLRMRLRCLSASARLTPLACCRPAA</sequence>
<keyword evidence="2" id="KW-1185">Reference proteome</keyword>
<evidence type="ECO:0000313" key="2">
    <source>
        <dbReference type="Proteomes" id="UP000054270"/>
    </source>
</evidence>
<accession>A0A0D2QAV6</accession>
<dbReference type="Proteomes" id="UP000054270">
    <property type="component" value="Unassembled WGS sequence"/>
</dbReference>
<gene>
    <name evidence="1" type="ORF">HYPSUDRAFT_618726</name>
</gene>
<protein>
    <submittedName>
        <fullName evidence="1">Uncharacterized protein</fullName>
    </submittedName>
</protein>
<name>A0A0D2QAV6_HYPSF</name>
<dbReference type="EMBL" id="KN817520">
    <property type="protein sequence ID" value="KJA28770.1"/>
    <property type="molecule type" value="Genomic_DNA"/>
</dbReference>
<proteinExistence type="predicted"/>
<dbReference type="AlphaFoldDB" id="A0A0D2QAV6"/>